<organism evidence="6 7">
    <name type="scientific">Achromobacter aloeverae</name>
    <dbReference type="NCBI Taxonomy" id="1750518"/>
    <lineage>
        <taxon>Bacteria</taxon>
        <taxon>Pseudomonadati</taxon>
        <taxon>Pseudomonadota</taxon>
        <taxon>Betaproteobacteria</taxon>
        <taxon>Burkholderiales</taxon>
        <taxon>Alcaligenaceae</taxon>
        <taxon>Achromobacter</taxon>
    </lineage>
</organism>
<dbReference type="Proteomes" id="UP000290849">
    <property type="component" value="Unassembled WGS sequence"/>
</dbReference>
<evidence type="ECO:0000256" key="4">
    <source>
        <dbReference type="PROSITE-ProRule" id="PRU00335"/>
    </source>
</evidence>
<keyword evidence="2 4" id="KW-0238">DNA-binding</keyword>
<evidence type="ECO:0000256" key="1">
    <source>
        <dbReference type="ARBA" id="ARBA00023015"/>
    </source>
</evidence>
<dbReference type="PROSITE" id="PS50977">
    <property type="entry name" value="HTH_TETR_2"/>
    <property type="match status" value="1"/>
</dbReference>
<feature type="DNA-binding region" description="H-T-H motif" evidence="4">
    <location>
        <begin position="32"/>
        <end position="51"/>
    </location>
</feature>
<dbReference type="SUPFAM" id="SSF48498">
    <property type="entry name" value="Tetracyclin repressor-like, C-terminal domain"/>
    <property type="match status" value="1"/>
</dbReference>
<dbReference type="GO" id="GO:0003677">
    <property type="term" value="F:DNA binding"/>
    <property type="evidence" value="ECO:0007669"/>
    <property type="project" value="UniProtKB-UniRule"/>
</dbReference>
<dbReference type="Gene3D" id="1.10.357.10">
    <property type="entry name" value="Tetracycline Repressor, domain 2"/>
    <property type="match status" value="1"/>
</dbReference>
<dbReference type="AlphaFoldDB" id="A0A4Q1HLY6"/>
<dbReference type="SUPFAM" id="SSF46689">
    <property type="entry name" value="Homeodomain-like"/>
    <property type="match status" value="1"/>
</dbReference>
<feature type="domain" description="HTH tetR-type" evidence="5">
    <location>
        <begin position="9"/>
        <end position="69"/>
    </location>
</feature>
<evidence type="ECO:0000256" key="3">
    <source>
        <dbReference type="ARBA" id="ARBA00023163"/>
    </source>
</evidence>
<dbReference type="PANTHER" id="PTHR47506">
    <property type="entry name" value="TRANSCRIPTIONAL REGULATORY PROTEIN"/>
    <property type="match status" value="1"/>
</dbReference>
<evidence type="ECO:0000256" key="2">
    <source>
        <dbReference type="ARBA" id="ARBA00023125"/>
    </source>
</evidence>
<accession>A0A4Q1HLY6</accession>
<dbReference type="Gene3D" id="1.10.10.60">
    <property type="entry name" value="Homeodomain-like"/>
    <property type="match status" value="1"/>
</dbReference>
<evidence type="ECO:0000313" key="6">
    <source>
        <dbReference type="EMBL" id="RXN91503.1"/>
    </source>
</evidence>
<dbReference type="RefSeq" id="WP_129150077.1">
    <property type="nucleotide sequence ID" value="NZ_JBHSDO010000013.1"/>
</dbReference>
<keyword evidence="1" id="KW-0805">Transcription regulation</keyword>
<evidence type="ECO:0000259" key="5">
    <source>
        <dbReference type="PROSITE" id="PS50977"/>
    </source>
</evidence>
<reference evidence="6 7" key="1">
    <citation type="journal article" date="2017" name="Int. J. Syst. Evol. Microbiol.">
        <title>Achromobacter aloeverae sp. nov., isolated from the root of Aloe vera (L.) Burm.f.</title>
        <authorList>
            <person name="Kuncharoen N."/>
            <person name="Muramatsu Y."/>
            <person name="Shibata C."/>
            <person name="Kamakura Y."/>
            <person name="Nakagawa Y."/>
            <person name="Tanasupawat S."/>
        </authorList>
    </citation>
    <scope>NUCLEOTIDE SEQUENCE [LARGE SCALE GENOMIC DNA]</scope>
    <source>
        <strain evidence="6 7">AVA-1</strain>
    </source>
</reference>
<dbReference type="Pfam" id="PF00440">
    <property type="entry name" value="TetR_N"/>
    <property type="match status" value="1"/>
</dbReference>
<dbReference type="PANTHER" id="PTHR47506:SF7">
    <property type="entry name" value="TRANSCRIPTIONAL REGULATORY PROTEIN"/>
    <property type="match status" value="1"/>
</dbReference>
<keyword evidence="7" id="KW-1185">Reference proteome</keyword>
<keyword evidence="3" id="KW-0804">Transcription</keyword>
<gene>
    <name evidence="6" type="ORF">C7R54_10235</name>
</gene>
<proteinExistence type="predicted"/>
<dbReference type="InterPro" id="IPR036271">
    <property type="entry name" value="Tet_transcr_reg_TetR-rel_C_sf"/>
</dbReference>
<dbReference type="PRINTS" id="PR00455">
    <property type="entry name" value="HTHTETR"/>
</dbReference>
<dbReference type="EMBL" id="PYAL01000002">
    <property type="protein sequence ID" value="RXN91503.1"/>
    <property type="molecule type" value="Genomic_DNA"/>
</dbReference>
<dbReference type="InterPro" id="IPR001647">
    <property type="entry name" value="HTH_TetR"/>
</dbReference>
<comment type="caution">
    <text evidence="6">The sequence shown here is derived from an EMBL/GenBank/DDBJ whole genome shotgun (WGS) entry which is preliminary data.</text>
</comment>
<dbReference type="InterPro" id="IPR009057">
    <property type="entry name" value="Homeodomain-like_sf"/>
</dbReference>
<protein>
    <submittedName>
        <fullName evidence="6">TetR family transcriptional regulator</fullName>
    </submittedName>
</protein>
<name>A0A4Q1HLY6_9BURK</name>
<sequence length="192" mass="20247">MRKSREETARTRARIVAAAAEEFRRGGIAATGLASLMSAAGLTHGGFYKHFASKDQLVAEACASIMIDVTDTLAERALREPPDQRLAWFVHAYLSPRHRDDPAHGCGLAALGTELARSSAETRDVVTDGLSHLVEAIARLFDPPGGAHGRARAQTLAAGLVGAITLARAVNDPALSDELLANTASTLLASIR</sequence>
<evidence type="ECO:0000313" key="7">
    <source>
        <dbReference type="Proteomes" id="UP000290849"/>
    </source>
</evidence>
<dbReference type="OrthoDB" id="9798857at2"/>